<gene>
    <name evidence="2" type="ORF">ACFQ27_09620</name>
</gene>
<dbReference type="Gene3D" id="3.10.450.50">
    <property type="match status" value="1"/>
</dbReference>
<comment type="caution">
    <text evidence="2">The sequence shown here is derived from an EMBL/GenBank/DDBJ whole genome shotgun (WGS) entry which is preliminary data.</text>
</comment>
<evidence type="ECO:0000259" key="1">
    <source>
        <dbReference type="Pfam" id="PF14534"/>
    </source>
</evidence>
<name>A0ABW3T1V2_9CAUL</name>
<dbReference type="EMBL" id="JBHTLQ010000017">
    <property type="protein sequence ID" value="MFD1190836.1"/>
    <property type="molecule type" value="Genomic_DNA"/>
</dbReference>
<keyword evidence="3" id="KW-1185">Reference proteome</keyword>
<proteinExistence type="predicted"/>
<dbReference type="Pfam" id="PF14534">
    <property type="entry name" value="DUF4440"/>
    <property type="match status" value="1"/>
</dbReference>
<dbReference type="SUPFAM" id="SSF54427">
    <property type="entry name" value="NTF2-like"/>
    <property type="match status" value="1"/>
</dbReference>
<feature type="domain" description="DUF4440" evidence="1">
    <location>
        <begin position="8"/>
        <end position="119"/>
    </location>
</feature>
<dbReference type="InterPro" id="IPR027843">
    <property type="entry name" value="DUF4440"/>
</dbReference>
<dbReference type="RefSeq" id="WP_377353437.1">
    <property type="nucleotide sequence ID" value="NZ_JBHTLQ010000017.1"/>
</dbReference>
<sequence length="130" mass="14203">MTAPEDAIRARRKLTNKLIAAKDAQRLRPFFSKDMVLISGDGGVLSGVEAVVAAFSGQFRDPGFVNYVRTSGEVTLDQAGDRASEQGCWTALWRGTDGETTMAGAYLAAWRKVTGQWVIERELYITLSEG</sequence>
<evidence type="ECO:0000313" key="3">
    <source>
        <dbReference type="Proteomes" id="UP001597216"/>
    </source>
</evidence>
<evidence type="ECO:0000313" key="2">
    <source>
        <dbReference type="EMBL" id="MFD1190836.1"/>
    </source>
</evidence>
<dbReference type="Proteomes" id="UP001597216">
    <property type="component" value="Unassembled WGS sequence"/>
</dbReference>
<protein>
    <submittedName>
        <fullName evidence="2">YybH family protein</fullName>
    </submittedName>
</protein>
<organism evidence="2 3">
    <name type="scientific">Phenylobacterium conjunctum</name>
    <dbReference type="NCBI Taxonomy" id="1298959"/>
    <lineage>
        <taxon>Bacteria</taxon>
        <taxon>Pseudomonadati</taxon>
        <taxon>Pseudomonadota</taxon>
        <taxon>Alphaproteobacteria</taxon>
        <taxon>Caulobacterales</taxon>
        <taxon>Caulobacteraceae</taxon>
        <taxon>Phenylobacterium</taxon>
    </lineage>
</organism>
<reference evidence="3" key="1">
    <citation type="journal article" date="2019" name="Int. J. Syst. Evol. Microbiol.">
        <title>The Global Catalogue of Microorganisms (GCM) 10K type strain sequencing project: providing services to taxonomists for standard genome sequencing and annotation.</title>
        <authorList>
            <consortium name="The Broad Institute Genomics Platform"/>
            <consortium name="The Broad Institute Genome Sequencing Center for Infectious Disease"/>
            <person name="Wu L."/>
            <person name="Ma J."/>
        </authorList>
    </citation>
    <scope>NUCLEOTIDE SEQUENCE [LARGE SCALE GENOMIC DNA]</scope>
    <source>
        <strain evidence="3">CCUG 55074</strain>
    </source>
</reference>
<accession>A0ABW3T1V2</accession>
<dbReference type="InterPro" id="IPR032710">
    <property type="entry name" value="NTF2-like_dom_sf"/>
</dbReference>